<organism evidence="2 3">
    <name type="scientific">Sinocyclocheilus anshuiensis</name>
    <dbReference type="NCBI Taxonomy" id="1608454"/>
    <lineage>
        <taxon>Eukaryota</taxon>
        <taxon>Metazoa</taxon>
        <taxon>Chordata</taxon>
        <taxon>Craniata</taxon>
        <taxon>Vertebrata</taxon>
        <taxon>Euteleostomi</taxon>
        <taxon>Actinopterygii</taxon>
        <taxon>Neopterygii</taxon>
        <taxon>Teleostei</taxon>
        <taxon>Ostariophysi</taxon>
        <taxon>Cypriniformes</taxon>
        <taxon>Cyprinidae</taxon>
        <taxon>Cyprininae</taxon>
        <taxon>Sinocyclocheilus</taxon>
    </lineage>
</organism>
<gene>
    <name evidence="2" type="primary">LOC107670560</name>
</gene>
<dbReference type="Pfam" id="PF24764">
    <property type="entry name" value="rva_4"/>
    <property type="match status" value="1"/>
</dbReference>
<proteinExistence type="predicted"/>
<dbReference type="InterPro" id="IPR058913">
    <property type="entry name" value="Integrase_dom_put"/>
</dbReference>
<protein>
    <submittedName>
        <fullName evidence="2">Uncharacterized LOC107670560</fullName>
    </submittedName>
</protein>
<dbReference type="PANTHER" id="PTHR46791:SF11">
    <property type="entry name" value="INTEGRASE CATALYTIC DOMAIN-CONTAINING PROTEIN"/>
    <property type="match status" value="1"/>
</dbReference>
<evidence type="ECO:0000259" key="1">
    <source>
        <dbReference type="Pfam" id="PF24764"/>
    </source>
</evidence>
<keyword evidence="3" id="KW-1185">Reference proteome</keyword>
<name>A0A671KLJ7_9TELE</name>
<dbReference type="Ensembl" id="ENSSANT00000008926.1">
    <property type="protein sequence ID" value="ENSSANP00000008317.1"/>
    <property type="gene ID" value="ENSSANG00000004725.1"/>
</dbReference>
<evidence type="ECO:0000313" key="3">
    <source>
        <dbReference type="Proteomes" id="UP000472260"/>
    </source>
</evidence>
<dbReference type="Proteomes" id="UP000472260">
    <property type="component" value="Unassembled WGS sequence"/>
</dbReference>
<reference evidence="2" key="2">
    <citation type="submission" date="2025-09" db="UniProtKB">
        <authorList>
            <consortium name="Ensembl"/>
        </authorList>
    </citation>
    <scope>IDENTIFICATION</scope>
</reference>
<dbReference type="AlphaFoldDB" id="A0A671KLJ7"/>
<accession>A0A671KLJ7</accession>
<feature type="domain" description="Integrase core" evidence="1">
    <location>
        <begin position="219"/>
        <end position="396"/>
    </location>
</feature>
<reference evidence="2" key="1">
    <citation type="submission" date="2025-08" db="UniProtKB">
        <authorList>
            <consortium name="Ensembl"/>
        </authorList>
    </citation>
    <scope>IDENTIFICATION</scope>
</reference>
<evidence type="ECO:0000313" key="2">
    <source>
        <dbReference type="Ensembl" id="ENSSANP00000008317.1"/>
    </source>
</evidence>
<sequence>MLLSLSKFCPSILQQILKRHLLEDLLSKFERALLRSPLDLYYMEFVCCQQLYLLQALSRHVEIPQEIIQALQEVFELVKQPPFSTAPHAVVDSSVGLRGRPRFEIEREELAEMLQTNLPVHYIAKMMGVSTRTIFRRMNDLGLSISGLYSCMTDEELDNVVRAIKDDMPAAGYRMVRGRLSSLGLRVQWKRIAASMHRVDSVGILSRLARLGCVMRRTYSVRGPLSLVHRHKSIRYNIVIFGGVMYLNAANNNHALTACHFFSEAIPKFGLPSRVRGDQGVENVQIARFMFSSRGTDRGSFISGKSLHNQRIERLWRDVRIMVTNKYSDMLHSLEAEGLLDISVVEDLFSVHYTFLPRLQADLDTFAEAWNHHPLSSEGNRSPEQLWQIGMMHTNIDQSERYEVWRCCLSYSVTTLLFM</sequence>
<dbReference type="PANTHER" id="PTHR46791">
    <property type="entry name" value="EXPRESSED PROTEIN"/>
    <property type="match status" value="1"/>
</dbReference>